<evidence type="ECO:0000313" key="2">
    <source>
        <dbReference type="EMBL" id="RXS97896.1"/>
    </source>
</evidence>
<feature type="transmembrane region" description="Helical" evidence="1">
    <location>
        <begin position="7"/>
        <end position="28"/>
    </location>
</feature>
<evidence type="ECO:0008006" key="4">
    <source>
        <dbReference type="Google" id="ProtNLM"/>
    </source>
</evidence>
<sequence>MRFRRRLGANTVVAWVLSALFVGFVFLHAGRPPYAAVIAMVVVLLLYALPHIFWCWDVTPDRLVNRRYFSERSFVLAEIEYAGSMPGHLTPRRGKGAWIEVRTRAGERMIVQPADAEAFLAELQKYVPAAVKADDQPADK</sequence>
<keyword evidence="3" id="KW-1185">Reference proteome</keyword>
<accession>A0A4Q1SJR4</accession>
<dbReference type="RefSeq" id="WP_129207675.1">
    <property type="nucleotide sequence ID" value="NZ_BMGU01000001.1"/>
</dbReference>
<dbReference type="Proteomes" id="UP000290253">
    <property type="component" value="Unassembled WGS sequence"/>
</dbReference>
<gene>
    <name evidence="2" type="ORF">ESZ00_08575</name>
</gene>
<dbReference type="AlphaFoldDB" id="A0A4Q1SJR4"/>
<protein>
    <recommendedName>
        <fullName evidence="4">PH domain-containing protein</fullName>
    </recommendedName>
</protein>
<reference evidence="2 3" key="1">
    <citation type="journal article" date="2016" name="Int. J. Syst. Evol. Microbiol.">
        <title>Acidipila dinghuensis sp. nov., an acidobacterium isolated from forest soil.</title>
        <authorList>
            <person name="Jiang Y.W."/>
            <person name="Wang J."/>
            <person name="Chen M.H."/>
            <person name="Lv Y.Y."/>
            <person name="Qiu L.H."/>
        </authorList>
    </citation>
    <scope>NUCLEOTIDE SEQUENCE [LARGE SCALE GENOMIC DNA]</scope>
    <source>
        <strain evidence="2 3">DHOF10</strain>
    </source>
</reference>
<dbReference type="EMBL" id="SDMK01000001">
    <property type="protein sequence ID" value="RXS97896.1"/>
    <property type="molecule type" value="Genomic_DNA"/>
</dbReference>
<feature type="transmembrane region" description="Helical" evidence="1">
    <location>
        <begin position="34"/>
        <end position="56"/>
    </location>
</feature>
<proteinExistence type="predicted"/>
<evidence type="ECO:0000256" key="1">
    <source>
        <dbReference type="SAM" id="Phobius"/>
    </source>
</evidence>
<keyword evidence="1" id="KW-0812">Transmembrane</keyword>
<keyword evidence="1" id="KW-0472">Membrane</keyword>
<keyword evidence="1" id="KW-1133">Transmembrane helix</keyword>
<evidence type="ECO:0000313" key="3">
    <source>
        <dbReference type="Proteomes" id="UP000290253"/>
    </source>
</evidence>
<name>A0A4Q1SJR4_9BACT</name>
<comment type="caution">
    <text evidence="2">The sequence shown here is derived from an EMBL/GenBank/DDBJ whole genome shotgun (WGS) entry which is preliminary data.</text>
</comment>
<organism evidence="2 3">
    <name type="scientific">Silvibacterium dinghuense</name>
    <dbReference type="NCBI Taxonomy" id="1560006"/>
    <lineage>
        <taxon>Bacteria</taxon>
        <taxon>Pseudomonadati</taxon>
        <taxon>Acidobacteriota</taxon>
        <taxon>Terriglobia</taxon>
        <taxon>Terriglobales</taxon>
        <taxon>Acidobacteriaceae</taxon>
        <taxon>Silvibacterium</taxon>
    </lineage>
</organism>